<dbReference type="RefSeq" id="XP_012395699.1">
    <property type="nucleotide sequence ID" value="XM_012540245.3"/>
</dbReference>
<dbReference type="InterPro" id="IPR006574">
    <property type="entry name" value="PRY"/>
</dbReference>
<keyword evidence="1 3" id="KW-0479">Metal-binding</keyword>
<dbReference type="Proteomes" id="UP000007648">
    <property type="component" value="Unassembled WGS sequence"/>
</dbReference>
<evidence type="ECO:0000256" key="3">
    <source>
        <dbReference type="PROSITE-ProRule" id="PRU00024"/>
    </source>
</evidence>
<dbReference type="Ensembl" id="ENSSHAT00000041817.1">
    <property type="protein sequence ID" value="ENSSHAP00000043681.1"/>
    <property type="gene ID" value="ENSSHAG00000014687.2"/>
</dbReference>
<dbReference type="AlphaFoldDB" id="A0A7N4PUF7"/>
<dbReference type="GeneID" id="100930148"/>
<dbReference type="PROSITE" id="PS50119">
    <property type="entry name" value="ZF_BBOX"/>
    <property type="match status" value="1"/>
</dbReference>
<dbReference type="InterPro" id="IPR003879">
    <property type="entry name" value="Butyrophylin_SPRY"/>
</dbReference>
<dbReference type="FunFam" id="2.60.120.920:FF:000004">
    <property type="entry name" value="Butyrophilin subfamily 1 member A1"/>
    <property type="match status" value="1"/>
</dbReference>
<accession>A0A7N4PUF7</accession>
<dbReference type="Gene3D" id="2.60.120.920">
    <property type="match status" value="1"/>
</dbReference>
<dbReference type="KEGG" id="shr:100930148"/>
<dbReference type="SUPFAM" id="SSF57845">
    <property type="entry name" value="B-box zinc-binding domain"/>
    <property type="match status" value="1"/>
</dbReference>
<evidence type="ECO:0000313" key="8">
    <source>
        <dbReference type="Proteomes" id="UP000007648"/>
    </source>
</evidence>
<evidence type="ECO:0000256" key="4">
    <source>
        <dbReference type="SAM" id="Coils"/>
    </source>
</evidence>
<keyword evidence="8" id="KW-1185">Reference proteome</keyword>
<keyword evidence="1 3" id="KW-0863">Zinc-finger</keyword>
<reference evidence="7" key="2">
    <citation type="submission" date="2025-08" db="UniProtKB">
        <authorList>
            <consortium name="Ensembl"/>
        </authorList>
    </citation>
    <scope>IDENTIFICATION</scope>
</reference>
<dbReference type="RefSeq" id="XP_031806264.1">
    <property type="nucleotide sequence ID" value="XM_031950404.1"/>
</dbReference>
<dbReference type="InterPro" id="IPR013320">
    <property type="entry name" value="ConA-like_dom_sf"/>
</dbReference>
<dbReference type="Gene3D" id="3.30.160.60">
    <property type="entry name" value="Classic Zinc Finger"/>
    <property type="match status" value="1"/>
</dbReference>
<dbReference type="SUPFAM" id="SSF49899">
    <property type="entry name" value="Concanavalin A-like lectins/glucanases"/>
    <property type="match status" value="1"/>
</dbReference>
<gene>
    <name evidence="7" type="primary">LOC100930148</name>
</gene>
<keyword evidence="4" id="KW-0175">Coiled coil</keyword>
<dbReference type="Pfam" id="PF00643">
    <property type="entry name" value="zf-B_box"/>
    <property type="match status" value="1"/>
</dbReference>
<evidence type="ECO:0000259" key="5">
    <source>
        <dbReference type="PROSITE" id="PS50119"/>
    </source>
</evidence>
<dbReference type="InterPro" id="IPR043136">
    <property type="entry name" value="B30.2/SPRY_sf"/>
</dbReference>
<dbReference type="InterPro" id="IPR050143">
    <property type="entry name" value="TRIM/RBCC"/>
</dbReference>
<reference evidence="7" key="3">
    <citation type="submission" date="2025-09" db="UniProtKB">
        <authorList>
            <consortium name="Ensembl"/>
        </authorList>
    </citation>
    <scope>IDENTIFICATION</scope>
</reference>
<dbReference type="PROSITE" id="PS50188">
    <property type="entry name" value="B302_SPRY"/>
    <property type="match status" value="1"/>
</dbReference>
<feature type="coiled-coil region" evidence="4">
    <location>
        <begin position="101"/>
        <end position="128"/>
    </location>
</feature>
<dbReference type="SMART" id="SM00589">
    <property type="entry name" value="PRY"/>
    <property type="match status" value="1"/>
</dbReference>
<sequence length="389" mass="44564">MDFPTKLCAKHREALKLLCQEDQRCICMVCHAIQLHTPHRLPRDEAVQDRLDKLSTQLTFLKTEKEEALETKLSGEQEIQGMLNLVSVEMQKVANNFNKMQEFLKDQEKSLVLQMEELNRDITEWKEQFTTQLSKKVSYLSNLMAELEEQHWNPVLKLPEDTGNLLHRAEMPMVKNFKPVLPELRDRIQHLCGKSWVLQRSMKRFTECLQSELEKRKVVLTLDPDTANPHLFISPDQKTVSFRESPQKLPYSAERFDSHFCVLGQEAFSSGKHCWEVCVGVGSMEGWAVGVSRASGRRKGEVSFVPSEGIWAIQMLKGCYEALTSPETPLTLHSPPERLEVSLDYERGSLTFSDAETGTLIFAFSVDFCGEILPFFWLWGQGAQLTVIP</sequence>
<dbReference type="InterPro" id="IPR000315">
    <property type="entry name" value="Znf_B-box"/>
</dbReference>
<dbReference type="PANTHER" id="PTHR24103">
    <property type="entry name" value="E3 UBIQUITIN-PROTEIN LIGASE TRIM"/>
    <property type="match status" value="1"/>
</dbReference>
<dbReference type="PRINTS" id="PR01407">
    <property type="entry name" value="BUTYPHLNCDUF"/>
</dbReference>
<dbReference type="InParanoid" id="A0A7N4PUF7"/>
<dbReference type="GeneTree" id="ENSGT01030000234669"/>
<feature type="domain" description="B box-type" evidence="5">
    <location>
        <begin position="3"/>
        <end position="41"/>
    </location>
</feature>
<dbReference type="Pfam" id="PF00622">
    <property type="entry name" value="SPRY"/>
    <property type="match status" value="1"/>
</dbReference>
<evidence type="ECO:0000256" key="2">
    <source>
        <dbReference type="ARBA" id="ARBA00022833"/>
    </source>
</evidence>
<dbReference type="CDD" id="cd12888">
    <property type="entry name" value="SPRY_PRY_TRIM7_like"/>
    <property type="match status" value="1"/>
</dbReference>
<dbReference type="InterPro" id="IPR003877">
    <property type="entry name" value="SPRY_dom"/>
</dbReference>
<reference evidence="7 8" key="1">
    <citation type="journal article" date="2011" name="Proc. Natl. Acad. Sci. U.S.A.">
        <title>Genetic diversity and population structure of the endangered marsupial Sarcophilus harrisii (Tasmanian devil).</title>
        <authorList>
            <person name="Miller W."/>
            <person name="Hayes V.M."/>
            <person name="Ratan A."/>
            <person name="Petersen D.C."/>
            <person name="Wittekindt N.E."/>
            <person name="Miller J."/>
            <person name="Walenz B."/>
            <person name="Knight J."/>
            <person name="Qi J."/>
            <person name="Zhao F."/>
            <person name="Wang Q."/>
            <person name="Bedoya-Reina O.C."/>
            <person name="Katiyar N."/>
            <person name="Tomsho L.P."/>
            <person name="Kasson L.M."/>
            <person name="Hardie R.A."/>
            <person name="Woodbridge P."/>
            <person name="Tindall E.A."/>
            <person name="Bertelsen M.F."/>
            <person name="Dixon D."/>
            <person name="Pyecroft S."/>
            <person name="Helgen K.M."/>
            <person name="Lesk A.M."/>
            <person name="Pringle T.H."/>
            <person name="Patterson N."/>
            <person name="Zhang Y."/>
            <person name="Kreiss A."/>
            <person name="Woods G.M."/>
            <person name="Jones M.E."/>
            <person name="Schuster S.C."/>
        </authorList>
    </citation>
    <scope>NUCLEOTIDE SEQUENCE [LARGE SCALE GENOMIC DNA]</scope>
</reference>
<dbReference type="OrthoDB" id="9049620at2759"/>
<protein>
    <recommendedName>
        <fullName evidence="9">B30.2/SPRY domain-containing protein</fullName>
    </recommendedName>
</protein>
<dbReference type="InterPro" id="IPR001870">
    <property type="entry name" value="B30.2/SPRY"/>
</dbReference>
<dbReference type="GO" id="GO:0008270">
    <property type="term" value="F:zinc ion binding"/>
    <property type="evidence" value="ECO:0007669"/>
    <property type="project" value="UniProtKB-KW"/>
</dbReference>
<keyword evidence="2" id="KW-0862">Zinc</keyword>
<organism evidence="7 8">
    <name type="scientific">Sarcophilus harrisii</name>
    <name type="common">Tasmanian devil</name>
    <name type="synonym">Sarcophilus laniarius</name>
    <dbReference type="NCBI Taxonomy" id="9305"/>
    <lineage>
        <taxon>Eukaryota</taxon>
        <taxon>Metazoa</taxon>
        <taxon>Chordata</taxon>
        <taxon>Craniata</taxon>
        <taxon>Vertebrata</taxon>
        <taxon>Euteleostomi</taxon>
        <taxon>Mammalia</taxon>
        <taxon>Metatheria</taxon>
        <taxon>Dasyuromorphia</taxon>
        <taxon>Dasyuridae</taxon>
        <taxon>Sarcophilus</taxon>
    </lineage>
</organism>
<evidence type="ECO:0000313" key="7">
    <source>
        <dbReference type="Ensembl" id="ENSSHAP00000043681.1"/>
    </source>
</evidence>
<evidence type="ECO:0000259" key="6">
    <source>
        <dbReference type="PROSITE" id="PS50188"/>
    </source>
</evidence>
<dbReference type="Pfam" id="PF13765">
    <property type="entry name" value="PRY"/>
    <property type="match status" value="1"/>
</dbReference>
<evidence type="ECO:0008006" key="9">
    <source>
        <dbReference type="Google" id="ProtNLM"/>
    </source>
</evidence>
<dbReference type="SMART" id="SM00449">
    <property type="entry name" value="SPRY"/>
    <property type="match status" value="1"/>
</dbReference>
<feature type="domain" description="B30.2/SPRY" evidence="6">
    <location>
        <begin position="200"/>
        <end position="389"/>
    </location>
</feature>
<evidence type="ECO:0000256" key="1">
    <source>
        <dbReference type="ARBA" id="ARBA00022771"/>
    </source>
</evidence>
<name>A0A7N4PUF7_SARHA</name>
<proteinExistence type="predicted"/>